<keyword evidence="2" id="KW-0964">Secreted</keyword>
<evidence type="ECO:0000313" key="3">
    <source>
        <dbReference type="EMBL" id="WNZ24467.1"/>
    </source>
</evidence>
<dbReference type="PANTHER" id="PTHR38340:SF1">
    <property type="entry name" value="S-LAYER PROTEIN"/>
    <property type="match status" value="1"/>
</dbReference>
<dbReference type="PRINTS" id="PR00313">
    <property type="entry name" value="CABNDNGRPT"/>
</dbReference>
<dbReference type="PANTHER" id="PTHR38340">
    <property type="entry name" value="S-LAYER PROTEIN"/>
    <property type="match status" value="1"/>
</dbReference>
<protein>
    <recommendedName>
        <fullName evidence="4">Calcium-binding protein</fullName>
    </recommendedName>
</protein>
<gene>
    <name evidence="3" type="ORF">HJG54_17475</name>
</gene>
<accession>A0AA97ALB6</accession>
<dbReference type="SUPFAM" id="SSF51120">
    <property type="entry name" value="beta-Roll"/>
    <property type="match status" value="2"/>
</dbReference>
<organism evidence="3">
    <name type="scientific">Leptolyngbya sp. NK1-12</name>
    <dbReference type="NCBI Taxonomy" id="2547451"/>
    <lineage>
        <taxon>Bacteria</taxon>
        <taxon>Bacillati</taxon>
        <taxon>Cyanobacteriota</taxon>
        <taxon>Cyanophyceae</taxon>
        <taxon>Leptolyngbyales</taxon>
        <taxon>Leptolyngbyaceae</taxon>
        <taxon>Leptolyngbya group</taxon>
        <taxon>Leptolyngbya</taxon>
    </lineage>
</organism>
<name>A0AA97ALB6_9CYAN</name>
<dbReference type="InterPro" id="IPR050557">
    <property type="entry name" value="RTX_toxin/Mannuronan_C5-epim"/>
</dbReference>
<dbReference type="GO" id="GO:0005576">
    <property type="term" value="C:extracellular region"/>
    <property type="evidence" value="ECO:0007669"/>
    <property type="project" value="UniProtKB-SubCell"/>
</dbReference>
<dbReference type="EMBL" id="CP053586">
    <property type="protein sequence ID" value="WNZ24467.1"/>
    <property type="molecule type" value="Genomic_DNA"/>
</dbReference>
<reference evidence="3" key="1">
    <citation type="submission" date="2020-05" db="EMBL/GenBank/DDBJ databases">
        <authorList>
            <person name="Zhu T."/>
            <person name="Keshari N."/>
            <person name="Lu X."/>
        </authorList>
    </citation>
    <scope>NUCLEOTIDE SEQUENCE</scope>
    <source>
        <strain evidence="3">NK1-12</strain>
    </source>
</reference>
<dbReference type="InterPro" id="IPR001343">
    <property type="entry name" value="Hemolysn_Ca-bd"/>
</dbReference>
<dbReference type="PROSITE" id="PS00330">
    <property type="entry name" value="HEMOLYSIN_CALCIUM"/>
    <property type="match status" value="3"/>
</dbReference>
<comment type="subcellular location">
    <subcellularLocation>
        <location evidence="1">Secreted</location>
    </subcellularLocation>
</comment>
<proteinExistence type="predicted"/>
<evidence type="ECO:0008006" key="4">
    <source>
        <dbReference type="Google" id="ProtNLM"/>
    </source>
</evidence>
<evidence type="ECO:0000256" key="1">
    <source>
        <dbReference type="ARBA" id="ARBA00004613"/>
    </source>
</evidence>
<dbReference type="InterPro" id="IPR011049">
    <property type="entry name" value="Serralysin-like_metalloprot_C"/>
</dbReference>
<evidence type="ECO:0000256" key="2">
    <source>
        <dbReference type="ARBA" id="ARBA00022525"/>
    </source>
</evidence>
<dbReference type="AlphaFoldDB" id="A0AA97ALB6"/>
<sequence length="718" mass="76525">MSANSSSSDFRVNTYVSGNQEKPDIAIGSLGNFVVTWQSQDQDGDGTGIFARAYNASGRPISSEFQVNTATADDQTDPAVAMTLDNSFVVVWASEQSFGGSGQDVFAQRFDARGQRLGSEFRVNRSTLQDQNNPDVAIDGSGNFVVVYQSDDQDNNTTGRDDDGTGIVGQRFDRSGALIGNEFRINTRTENDQTAPVVAMNAQGDFVVIWVSERQDGSGTGIFGQRYNNIGNPVGIEFQVNTETDGNQLNPSVAIDDNGDFVVAWQSDSRSSDQDGYGIYAQRYSASGNPLGHEFRVNQTTRGDQTTPAVGVDAGGNFTVVWASENQDGDGAGIFGQRFAENGRRLGGEFQVNREEANDQSLPAIAVAPTADYVVAWQDDSLSRNNQDIQARFTASRRTIRGDRFDNTLRGNSGNDRLLGLRGNDLLKGFRGNDILEGGLGDDVLEGGGDNDILLGGANRDTLDGGNGNDRLTGGRGADTFVLRIKPGSTLITDFEDGVDVLGLSAGIEPQHLRIVQEGSNTVVSWKGIELAVLLGIEARTISYPADFVSASRSGKEIRGTNRDDRLDGTGGSDEITGLRGNDVLSGRAGNDLLQGGNGNDRLFGEADADYLEGGEGNDKLDGGKGDDFLVAGNGNDQLTGGPGADIFFLQFKSGTTVIKDFQDGIDLLSLDSNIDPNSLQFQQQGLDTVITSGSQPLAVLKNVLASQITYTPSDFIT</sequence>
<dbReference type="RefSeq" id="WP_316430281.1">
    <property type="nucleotide sequence ID" value="NZ_CP053586.1"/>
</dbReference>
<dbReference type="GO" id="GO:0005509">
    <property type="term" value="F:calcium ion binding"/>
    <property type="evidence" value="ECO:0007669"/>
    <property type="project" value="InterPro"/>
</dbReference>
<dbReference type="InterPro" id="IPR018511">
    <property type="entry name" value="Hemolysin-typ_Ca-bd_CS"/>
</dbReference>
<dbReference type="Pfam" id="PF00353">
    <property type="entry name" value="HemolysinCabind"/>
    <property type="match status" value="4"/>
</dbReference>
<dbReference type="Gene3D" id="2.150.10.10">
    <property type="entry name" value="Serralysin-like metalloprotease, C-terminal"/>
    <property type="match status" value="4"/>
</dbReference>